<dbReference type="InterPro" id="IPR002645">
    <property type="entry name" value="STAS_dom"/>
</dbReference>
<dbReference type="InterPro" id="IPR003658">
    <property type="entry name" value="Anti-sigma_ant"/>
</dbReference>
<keyword evidence="7" id="KW-1185">Reference proteome</keyword>
<dbReference type="Gene3D" id="3.30.750.24">
    <property type="entry name" value="STAS domain"/>
    <property type="match status" value="1"/>
</dbReference>
<accession>A0ABV6LMZ6</accession>
<comment type="function">
    <text evidence="3">Positive regulator of sigma-B activity. Non-phosphorylated RsbV binds to RsbW, preventing its association with sigma-B. When phosphorylated, releases RsbW, which is then free to complex with and inactivate sigma-B.</text>
</comment>
<dbReference type="RefSeq" id="WP_377346863.1">
    <property type="nucleotide sequence ID" value="NZ_JBHLTP010000007.1"/>
</dbReference>
<dbReference type="NCBIfam" id="TIGR00377">
    <property type="entry name" value="ant_ant_sig"/>
    <property type="match status" value="1"/>
</dbReference>
<dbReference type="Proteomes" id="UP001589836">
    <property type="component" value="Unassembled WGS sequence"/>
</dbReference>
<feature type="domain" description="STAS" evidence="5">
    <location>
        <begin position="3"/>
        <end position="111"/>
    </location>
</feature>
<proteinExistence type="inferred from homology"/>
<protein>
    <recommendedName>
        <fullName evidence="4">Anti-sigma factor antagonist</fullName>
    </recommendedName>
</protein>
<keyword evidence="2" id="KW-0597">Phosphoprotein</keyword>
<dbReference type="PROSITE" id="PS50801">
    <property type="entry name" value="STAS"/>
    <property type="match status" value="1"/>
</dbReference>
<evidence type="ECO:0000313" key="6">
    <source>
        <dbReference type="EMBL" id="MFC0523699.1"/>
    </source>
</evidence>
<organism evidence="6 7">
    <name type="scientific">Pontibacillus salicampi</name>
    <dbReference type="NCBI Taxonomy" id="1449801"/>
    <lineage>
        <taxon>Bacteria</taxon>
        <taxon>Bacillati</taxon>
        <taxon>Bacillota</taxon>
        <taxon>Bacilli</taxon>
        <taxon>Bacillales</taxon>
        <taxon>Bacillaceae</taxon>
        <taxon>Pontibacillus</taxon>
    </lineage>
</organism>
<evidence type="ECO:0000256" key="3">
    <source>
        <dbReference type="ARBA" id="ARBA00024670"/>
    </source>
</evidence>
<evidence type="ECO:0000313" key="7">
    <source>
        <dbReference type="Proteomes" id="UP001589836"/>
    </source>
</evidence>
<gene>
    <name evidence="6" type="ORF">ACFFGV_08995</name>
</gene>
<evidence type="ECO:0000256" key="2">
    <source>
        <dbReference type="ARBA" id="ARBA00022553"/>
    </source>
</evidence>
<reference evidence="6 7" key="1">
    <citation type="submission" date="2024-09" db="EMBL/GenBank/DDBJ databases">
        <authorList>
            <person name="Sun Q."/>
            <person name="Mori K."/>
        </authorList>
    </citation>
    <scope>NUCLEOTIDE SEQUENCE [LARGE SCALE GENOMIC DNA]</scope>
    <source>
        <strain evidence="6 7">NCAIM B.02529</strain>
    </source>
</reference>
<dbReference type="PANTHER" id="PTHR33495">
    <property type="entry name" value="ANTI-SIGMA FACTOR ANTAGONIST TM_1081-RELATED-RELATED"/>
    <property type="match status" value="1"/>
</dbReference>
<name>A0ABV6LMZ6_9BACI</name>
<evidence type="ECO:0000256" key="4">
    <source>
        <dbReference type="RuleBase" id="RU003749"/>
    </source>
</evidence>
<dbReference type="EMBL" id="JBHLTP010000007">
    <property type="protein sequence ID" value="MFC0523699.1"/>
    <property type="molecule type" value="Genomic_DNA"/>
</dbReference>
<sequence length="111" mass="12298">MNLNIDIQEREHIQHVSLSGEIDAYTAPKLKESILPLTQSSEAEVVVDLQSVTYMDSTGLGVFISALKSTKEYGSQLTLINPQERVYRLFKITGLTEIINIDTDSTVRGGL</sequence>
<dbReference type="Pfam" id="PF01740">
    <property type="entry name" value="STAS"/>
    <property type="match status" value="1"/>
</dbReference>
<dbReference type="PANTHER" id="PTHR33495:SF9">
    <property type="entry name" value="ANTI-SIGMA-B FACTOR ANTAGONIST"/>
    <property type="match status" value="1"/>
</dbReference>
<evidence type="ECO:0000259" key="5">
    <source>
        <dbReference type="PROSITE" id="PS50801"/>
    </source>
</evidence>
<evidence type="ECO:0000256" key="1">
    <source>
        <dbReference type="ARBA" id="ARBA00009013"/>
    </source>
</evidence>
<comment type="similarity">
    <text evidence="1 4">Belongs to the anti-sigma-factor antagonist family.</text>
</comment>
<comment type="caution">
    <text evidence="6">The sequence shown here is derived from an EMBL/GenBank/DDBJ whole genome shotgun (WGS) entry which is preliminary data.</text>
</comment>
<dbReference type="InterPro" id="IPR036513">
    <property type="entry name" value="STAS_dom_sf"/>
</dbReference>
<dbReference type="CDD" id="cd07043">
    <property type="entry name" value="STAS_anti-anti-sigma_factors"/>
    <property type="match status" value="1"/>
</dbReference>
<dbReference type="SUPFAM" id="SSF52091">
    <property type="entry name" value="SpoIIaa-like"/>
    <property type="match status" value="1"/>
</dbReference>